<evidence type="ECO:0000256" key="1">
    <source>
        <dbReference type="ARBA" id="ARBA00004173"/>
    </source>
</evidence>
<organism evidence="16 17">
    <name type="scientific">Lachancea quebecensis</name>
    <dbReference type="NCBI Taxonomy" id="1654605"/>
    <lineage>
        <taxon>Eukaryota</taxon>
        <taxon>Fungi</taxon>
        <taxon>Dikarya</taxon>
        <taxon>Ascomycota</taxon>
        <taxon>Saccharomycotina</taxon>
        <taxon>Saccharomycetes</taxon>
        <taxon>Saccharomycetales</taxon>
        <taxon>Saccharomycetaceae</taxon>
        <taxon>Lachancea</taxon>
    </lineage>
</organism>
<comment type="subcellular location">
    <subcellularLocation>
        <location evidence="1">Mitochondrion</location>
    </subcellularLocation>
</comment>
<evidence type="ECO:0000313" key="16">
    <source>
        <dbReference type="EMBL" id="CUS20211.1"/>
    </source>
</evidence>
<evidence type="ECO:0000256" key="4">
    <source>
        <dbReference type="ARBA" id="ARBA00022448"/>
    </source>
</evidence>
<evidence type="ECO:0000256" key="13">
    <source>
        <dbReference type="ARBA" id="ARBA00023160"/>
    </source>
</evidence>
<evidence type="ECO:0000256" key="6">
    <source>
        <dbReference type="ARBA" id="ARBA00022516"/>
    </source>
</evidence>
<evidence type="ECO:0000256" key="9">
    <source>
        <dbReference type="ARBA" id="ARBA00022946"/>
    </source>
</evidence>
<feature type="domain" description="Carrier" evidence="15">
    <location>
        <begin position="44"/>
        <end position="120"/>
    </location>
</feature>
<evidence type="ECO:0000256" key="14">
    <source>
        <dbReference type="RuleBase" id="RU000722"/>
    </source>
</evidence>
<evidence type="ECO:0000256" key="2">
    <source>
        <dbReference type="ARBA" id="ARBA00005194"/>
    </source>
</evidence>
<evidence type="ECO:0000256" key="11">
    <source>
        <dbReference type="ARBA" id="ARBA00023098"/>
    </source>
</evidence>
<evidence type="ECO:0000256" key="3">
    <source>
        <dbReference type="ARBA" id="ARBA00010930"/>
    </source>
</evidence>
<evidence type="ECO:0000313" key="17">
    <source>
        <dbReference type="Proteomes" id="UP000236544"/>
    </source>
</evidence>
<evidence type="ECO:0000256" key="12">
    <source>
        <dbReference type="ARBA" id="ARBA00023128"/>
    </source>
</evidence>
<comment type="function">
    <text evidence="14">Carrier of the growing fatty acid chain in fatty acid biosynthesis.</text>
</comment>
<evidence type="ECO:0000256" key="10">
    <source>
        <dbReference type="ARBA" id="ARBA00022982"/>
    </source>
</evidence>
<accession>A0A0P1KNQ2</accession>
<dbReference type="Proteomes" id="UP000236544">
    <property type="component" value="Unassembled WGS sequence"/>
</dbReference>
<keyword evidence="5 14" id="KW-0596">Phosphopantetheine</keyword>
<dbReference type="FunFam" id="1.10.1200.10:FF:000003">
    <property type="entry name" value="Acyl carrier protein"/>
    <property type="match status" value="1"/>
</dbReference>
<reference evidence="17" key="1">
    <citation type="submission" date="2015-10" db="EMBL/GenBank/DDBJ databases">
        <authorList>
            <person name="Devillers H."/>
        </authorList>
    </citation>
    <scope>NUCLEOTIDE SEQUENCE [LARGE SCALE GENOMIC DNA]</scope>
</reference>
<dbReference type="EMBL" id="LN890560">
    <property type="protein sequence ID" value="CUS20211.1"/>
    <property type="molecule type" value="Genomic_DNA"/>
</dbReference>
<dbReference type="PANTHER" id="PTHR20863:SF28">
    <property type="entry name" value="ACYL CARRIER PROTEIN, MITOCHONDRIAL"/>
    <property type="match status" value="1"/>
</dbReference>
<name>A0A0P1KNQ2_9SACH</name>
<dbReference type="Gene3D" id="1.10.1200.10">
    <property type="entry name" value="ACP-like"/>
    <property type="match status" value="1"/>
</dbReference>
<keyword evidence="17" id="KW-1185">Reference proteome</keyword>
<keyword evidence="10" id="KW-0249">Electron transport</keyword>
<evidence type="ECO:0000256" key="5">
    <source>
        <dbReference type="ARBA" id="ARBA00022450"/>
    </source>
</evidence>
<proteinExistence type="inferred from homology"/>
<dbReference type="PANTHER" id="PTHR20863">
    <property type="entry name" value="ACYL CARRIER PROTEIN"/>
    <property type="match status" value="1"/>
</dbReference>
<dbReference type="InterPro" id="IPR036736">
    <property type="entry name" value="ACP-like_sf"/>
</dbReference>
<dbReference type="InterPro" id="IPR003231">
    <property type="entry name" value="ACP"/>
</dbReference>
<keyword evidence="9" id="KW-0809">Transit peptide</keyword>
<evidence type="ECO:0000259" key="15">
    <source>
        <dbReference type="PROSITE" id="PS50075"/>
    </source>
</evidence>
<dbReference type="Pfam" id="PF00550">
    <property type="entry name" value="PP-binding"/>
    <property type="match status" value="1"/>
</dbReference>
<keyword evidence="6 14" id="KW-0444">Lipid biosynthesis</keyword>
<comment type="similarity">
    <text evidence="3">Belongs to the acyl carrier protein (ACP) family.</text>
</comment>
<dbReference type="GO" id="GO:0000035">
    <property type="term" value="F:acyl binding"/>
    <property type="evidence" value="ECO:0007669"/>
    <property type="project" value="TreeGrafter"/>
</dbReference>
<dbReference type="GO" id="GO:0000036">
    <property type="term" value="F:acyl carrier activity"/>
    <property type="evidence" value="ECO:0007669"/>
    <property type="project" value="TreeGrafter"/>
</dbReference>
<dbReference type="InterPro" id="IPR006162">
    <property type="entry name" value="Ppantetheine_attach_site"/>
</dbReference>
<dbReference type="NCBIfam" id="NF002148">
    <property type="entry name" value="PRK00982.1-2"/>
    <property type="match status" value="1"/>
</dbReference>
<keyword evidence="13 14" id="KW-0275">Fatty acid biosynthesis</keyword>
<evidence type="ECO:0000256" key="7">
    <source>
        <dbReference type="ARBA" id="ARBA00022553"/>
    </source>
</evidence>
<dbReference type="NCBIfam" id="TIGR00517">
    <property type="entry name" value="acyl_carrier"/>
    <property type="match status" value="1"/>
</dbReference>
<protein>
    <recommendedName>
        <fullName evidence="14">Acyl carrier protein</fullName>
    </recommendedName>
</protein>
<dbReference type="HAMAP" id="MF_01217">
    <property type="entry name" value="Acyl_carrier"/>
    <property type="match status" value="1"/>
</dbReference>
<keyword evidence="12" id="KW-0496">Mitochondrion</keyword>
<keyword evidence="4" id="KW-0813">Transport</keyword>
<dbReference type="PROSITE" id="PS50075">
    <property type="entry name" value="CARRIER"/>
    <property type="match status" value="1"/>
</dbReference>
<comment type="pathway">
    <text evidence="2">Lipid metabolism; fatty acid biosynthesis.</text>
</comment>
<keyword evidence="7" id="KW-0597">Phosphoprotein</keyword>
<dbReference type="SUPFAM" id="SSF47336">
    <property type="entry name" value="ACP-like"/>
    <property type="match status" value="1"/>
</dbReference>
<dbReference type="InterPro" id="IPR009081">
    <property type="entry name" value="PP-bd_ACP"/>
</dbReference>
<dbReference type="AlphaFoldDB" id="A0A0P1KNQ2"/>
<keyword evidence="11" id="KW-0443">Lipid metabolism</keyword>
<keyword evidence="8" id="KW-0276">Fatty acid metabolism</keyword>
<sequence length="123" mass="13418">MFKPMLRGSAYALKAVSVRAAFRPVASASFVSPIRFYSSSLNKDEISSRIIDVVKSFDKATASASITNDTHFAKDLGLDSLDTVELLVAIEEEFDIEIPDKVADEIKSVGEAVKYIESNPEAN</sequence>
<dbReference type="GO" id="GO:0099128">
    <property type="term" value="C:mitochondrial [2Fe-2S] assembly complex"/>
    <property type="evidence" value="ECO:0007669"/>
    <property type="project" value="UniProtKB-ARBA"/>
</dbReference>
<gene>
    <name evidence="16" type="ORF">LAQU0_S01e01508g</name>
</gene>
<dbReference type="PROSITE" id="PS00012">
    <property type="entry name" value="PHOSPHOPANTETHEINE"/>
    <property type="match status" value="1"/>
</dbReference>
<dbReference type="OrthoDB" id="448946at2759"/>
<evidence type="ECO:0000256" key="8">
    <source>
        <dbReference type="ARBA" id="ARBA00022832"/>
    </source>
</evidence>